<reference evidence="6" key="1">
    <citation type="journal article" date="2019" name="Int. J. Syst. Evol. Microbiol.">
        <title>The Global Catalogue of Microorganisms (GCM) 10K type strain sequencing project: providing services to taxonomists for standard genome sequencing and annotation.</title>
        <authorList>
            <consortium name="The Broad Institute Genomics Platform"/>
            <consortium name="The Broad Institute Genome Sequencing Center for Infectious Disease"/>
            <person name="Wu L."/>
            <person name="Ma J."/>
        </authorList>
    </citation>
    <scope>NUCLEOTIDE SEQUENCE [LARGE SCALE GENOMIC DNA]</scope>
    <source>
        <strain evidence="6">CGMCC 4.7329</strain>
    </source>
</reference>
<sequence>MSDGESGSGTARSGRTGRRPGNTDTRAAILDAARIRFADTGFDKTSIRAIAGDADVDPALVHHYFGTKQQLFAAVVEFPADPEATLNAVDRAPLDELGPTIVRAVVGVWDSPAGPGIVAMVRSMFGGGEMNLARSFLLQVVLERVRARIATPADDGRARVALAAAQMVGVLTARKIVGIEPLASMPIDEVVAAVGPSMQRYLTGDIGGGGA</sequence>
<dbReference type="PROSITE" id="PS50977">
    <property type="entry name" value="HTH_TETR_2"/>
    <property type="match status" value="1"/>
</dbReference>
<keyword evidence="1 2" id="KW-0238">DNA-binding</keyword>
<evidence type="ECO:0000256" key="1">
    <source>
        <dbReference type="ARBA" id="ARBA00023125"/>
    </source>
</evidence>
<evidence type="ECO:0000313" key="6">
    <source>
        <dbReference type="Proteomes" id="UP000658127"/>
    </source>
</evidence>
<dbReference type="InterPro" id="IPR050109">
    <property type="entry name" value="HTH-type_TetR-like_transc_reg"/>
</dbReference>
<evidence type="ECO:0000313" key="5">
    <source>
        <dbReference type="EMBL" id="GGN97188.1"/>
    </source>
</evidence>
<dbReference type="Proteomes" id="UP000658127">
    <property type="component" value="Unassembled WGS sequence"/>
</dbReference>
<dbReference type="SUPFAM" id="SSF46689">
    <property type="entry name" value="Homeodomain-like"/>
    <property type="match status" value="1"/>
</dbReference>
<dbReference type="Pfam" id="PF17920">
    <property type="entry name" value="TetR_C_16"/>
    <property type="match status" value="1"/>
</dbReference>
<organism evidence="5 6">
    <name type="scientific">Nocardia rhizosphaerihabitans</name>
    <dbReference type="NCBI Taxonomy" id="1691570"/>
    <lineage>
        <taxon>Bacteria</taxon>
        <taxon>Bacillati</taxon>
        <taxon>Actinomycetota</taxon>
        <taxon>Actinomycetes</taxon>
        <taxon>Mycobacteriales</taxon>
        <taxon>Nocardiaceae</taxon>
        <taxon>Nocardia</taxon>
    </lineage>
</organism>
<dbReference type="Gene3D" id="1.10.10.60">
    <property type="entry name" value="Homeodomain-like"/>
    <property type="match status" value="1"/>
</dbReference>
<dbReference type="PANTHER" id="PTHR30055:SF235">
    <property type="entry name" value="TRANSCRIPTIONAL REGULATORY PROTEIN"/>
    <property type="match status" value="1"/>
</dbReference>
<dbReference type="PRINTS" id="PR00455">
    <property type="entry name" value="HTHTETR"/>
</dbReference>
<accession>A0ABQ2KYN4</accession>
<dbReference type="InterPro" id="IPR036271">
    <property type="entry name" value="Tet_transcr_reg_TetR-rel_C_sf"/>
</dbReference>
<feature type="region of interest" description="Disordered" evidence="3">
    <location>
        <begin position="1"/>
        <end position="25"/>
    </location>
</feature>
<dbReference type="InterPro" id="IPR041678">
    <property type="entry name" value="TetR_C_16"/>
</dbReference>
<gene>
    <name evidence="5" type="ORF">GCM10011610_62970</name>
</gene>
<dbReference type="SUPFAM" id="SSF48498">
    <property type="entry name" value="Tetracyclin repressor-like, C-terminal domain"/>
    <property type="match status" value="1"/>
</dbReference>
<evidence type="ECO:0000256" key="3">
    <source>
        <dbReference type="SAM" id="MobiDB-lite"/>
    </source>
</evidence>
<proteinExistence type="predicted"/>
<comment type="caution">
    <text evidence="5">The sequence shown here is derived from an EMBL/GenBank/DDBJ whole genome shotgun (WGS) entry which is preliminary data.</text>
</comment>
<dbReference type="RefSeq" id="WP_189034108.1">
    <property type="nucleotide sequence ID" value="NZ_BMNE01000010.1"/>
</dbReference>
<dbReference type="PANTHER" id="PTHR30055">
    <property type="entry name" value="HTH-TYPE TRANSCRIPTIONAL REGULATOR RUTR"/>
    <property type="match status" value="1"/>
</dbReference>
<protein>
    <submittedName>
        <fullName evidence="5">TetR family transcriptional regulator</fullName>
    </submittedName>
</protein>
<name>A0ABQ2KYN4_9NOCA</name>
<dbReference type="InterPro" id="IPR001647">
    <property type="entry name" value="HTH_TetR"/>
</dbReference>
<evidence type="ECO:0000259" key="4">
    <source>
        <dbReference type="PROSITE" id="PS50977"/>
    </source>
</evidence>
<dbReference type="InterPro" id="IPR009057">
    <property type="entry name" value="Homeodomain-like_sf"/>
</dbReference>
<evidence type="ECO:0000256" key="2">
    <source>
        <dbReference type="PROSITE-ProRule" id="PRU00335"/>
    </source>
</evidence>
<dbReference type="EMBL" id="BMNE01000010">
    <property type="protein sequence ID" value="GGN97188.1"/>
    <property type="molecule type" value="Genomic_DNA"/>
</dbReference>
<dbReference type="Pfam" id="PF00440">
    <property type="entry name" value="TetR_N"/>
    <property type="match status" value="1"/>
</dbReference>
<feature type="domain" description="HTH tetR-type" evidence="4">
    <location>
        <begin position="23"/>
        <end position="83"/>
    </location>
</feature>
<keyword evidence="6" id="KW-1185">Reference proteome</keyword>
<dbReference type="Gene3D" id="1.10.357.10">
    <property type="entry name" value="Tetracycline Repressor, domain 2"/>
    <property type="match status" value="1"/>
</dbReference>
<feature type="DNA-binding region" description="H-T-H motif" evidence="2">
    <location>
        <begin position="46"/>
        <end position="65"/>
    </location>
</feature>